<evidence type="ECO:0000259" key="1">
    <source>
        <dbReference type="PROSITE" id="PS51462"/>
    </source>
</evidence>
<reference evidence="2" key="2">
    <citation type="submission" date="2020-09" db="EMBL/GenBank/DDBJ databases">
        <authorList>
            <person name="Sun Q."/>
            <person name="Zhou Y."/>
        </authorList>
    </citation>
    <scope>NUCLEOTIDE SEQUENCE</scope>
    <source>
        <strain evidence="2">CGMCC 4.7679</strain>
    </source>
</reference>
<dbReference type="InterPro" id="IPR000086">
    <property type="entry name" value="NUDIX_hydrolase_dom"/>
</dbReference>
<dbReference type="CDD" id="cd03674">
    <property type="entry name" value="NUDIX_Hydrolase"/>
    <property type="match status" value="1"/>
</dbReference>
<dbReference type="GO" id="GO:0016787">
    <property type="term" value="F:hydrolase activity"/>
    <property type="evidence" value="ECO:0007669"/>
    <property type="project" value="UniProtKB-KW"/>
</dbReference>
<keyword evidence="3" id="KW-1185">Reference proteome</keyword>
<dbReference type="Pfam" id="PF00293">
    <property type="entry name" value="NUDIX"/>
    <property type="match status" value="1"/>
</dbReference>
<organism evidence="2 3">
    <name type="scientific">Amycolatopsis bartoniae</name>
    <dbReference type="NCBI Taxonomy" id="941986"/>
    <lineage>
        <taxon>Bacteria</taxon>
        <taxon>Bacillati</taxon>
        <taxon>Actinomycetota</taxon>
        <taxon>Actinomycetes</taxon>
        <taxon>Pseudonocardiales</taxon>
        <taxon>Pseudonocardiaceae</taxon>
        <taxon>Amycolatopsis</taxon>
    </lineage>
</organism>
<dbReference type="EMBL" id="BNAV01000001">
    <property type="protein sequence ID" value="GHF39448.1"/>
    <property type="molecule type" value="Genomic_DNA"/>
</dbReference>
<sequence>MTVAELLASYRAKTEEEARDVARIRALASSEKDPWSRRLPLHVTASAFVVHPDSGRVLLRWHARQQAWLQVGGHGEPGEREPLGVALREGQEETGLTDLVPWPGEALLQVAVVPVPAKGAEPAHEHADLRFVLATGQPDAVRPERPGAELRWLSLPDALAEASEANVREALSRVGQLL</sequence>
<gene>
    <name evidence="2" type="ORF">GCM10017566_10930</name>
</gene>
<dbReference type="RefSeq" id="WP_145935191.1">
    <property type="nucleotide sequence ID" value="NZ_BNAV01000001.1"/>
</dbReference>
<feature type="domain" description="Nudix hydrolase" evidence="1">
    <location>
        <begin position="40"/>
        <end position="175"/>
    </location>
</feature>
<dbReference type="Proteomes" id="UP000658656">
    <property type="component" value="Unassembled WGS sequence"/>
</dbReference>
<evidence type="ECO:0000313" key="3">
    <source>
        <dbReference type="Proteomes" id="UP000658656"/>
    </source>
</evidence>
<dbReference type="SUPFAM" id="SSF55811">
    <property type="entry name" value="Nudix"/>
    <property type="match status" value="1"/>
</dbReference>
<dbReference type="OrthoDB" id="21568at2"/>
<keyword evidence="2" id="KW-0378">Hydrolase</keyword>
<evidence type="ECO:0000313" key="2">
    <source>
        <dbReference type="EMBL" id="GHF39448.1"/>
    </source>
</evidence>
<name>A0A8H9IPC3_9PSEU</name>
<proteinExistence type="predicted"/>
<protein>
    <submittedName>
        <fullName evidence="2">NUDIX hydrolase</fullName>
    </submittedName>
</protein>
<dbReference type="Gene3D" id="3.90.79.10">
    <property type="entry name" value="Nucleoside Triphosphate Pyrophosphohydrolase"/>
    <property type="match status" value="1"/>
</dbReference>
<accession>A0A8H9IPC3</accession>
<dbReference type="AlphaFoldDB" id="A0A8H9IPC3"/>
<comment type="caution">
    <text evidence="2">The sequence shown here is derived from an EMBL/GenBank/DDBJ whole genome shotgun (WGS) entry which is preliminary data.</text>
</comment>
<reference evidence="2" key="1">
    <citation type="journal article" date="2014" name="Int. J. Syst. Evol. Microbiol.">
        <title>Complete genome sequence of Corynebacterium casei LMG S-19264T (=DSM 44701T), isolated from a smear-ripened cheese.</title>
        <authorList>
            <consortium name="US DOE Joint Genome Institute (JGI-PGF)"/>
            <person name="Walter F."/>
            <person name="Albersmeier A."/>
            <person name="Kalinowski J."/>
            <person name="Ruckert C."/>
        </authorList>
    </citation>
    <scope>NUCLEOTIDE SEQUENCE</scope>
    <source>
        <strain evidence="2">CGMCC 4.7679</strain>
    </source>
</reference>
<dbReference type="PROSITE" id="PS51462">
    <property type="entry name" value="NUDIX"/>
    <property type="match status" value="1"/>
</dbReference>
<dbReference type="InterPro" id="IPR015797">
    <property type="entry name" value="NUDIX_hydrolase-like_dom_sf"/>
</dbReference>